<evidence type="ECO:0000313" key="2">
    <source>
        <dbReference type="Proteomes" id="UP000887116"/>
    </source>
</evidence>
<dbReference type="EMBL" id="BMAO01002517">
    <property type="protein sequence ID" value="GFQ81281.1"/>
    <property type="molecule type" value="Genomic_DNA"/>
</dbReference>
<evidence type="ECO:0000313" key="1">
    <source>
        <dbReference type="EMBL" id="GFQ81281.1"/>
    </source>
</evidence>
<name>A0A8X6FJA6_TRICU</name>
<proteinExistence type="predicted"/>
<gene>
    <name evidence="1" type="ORF">TNCT_72681</name>
</gene>
<reference evidence="1" key="1">
    <citation type="submission" date="2020-07" db="EMBL/GenBank/DDBJ databases">
        <title>Multicomponent nature underlies the extraordinary mechanical properties of spider dragline silk.</title>
        <authorList>
            <person name="Kono N."/>
            <person name="Nakamura H."/>
            <person name="Mori M."/>
            <person name="Yoshida Y."/>
            <person name="Ohtoshi R."/>
            <person name="Malay A.D."/>
            <person name="Moran D.A.P."/>
            <person name="Tomita M."/>
            <person name="Numata K."/>
            <person name="Arakawa K."/>
        </authorList>
    </citation>
    <scope>NUCLEOTIDE SEQUENCE</scope>
</reference>
<organism evidence="1 2">
    <name type="scientific">Trichonephila clavata</name>
    <name type="common">Joro spider</name>
    <name type="synonym">Nephila clavata</name>
    <dbReference type="NCBI Taxonomy" id="2740835"/>
    <lineage>
        <taxon>Eukaryota</taxon>
        <taxon>Metazoa</taxon>
        <taxon>Ecdysozoa</taxon>
        <taxon>Arthropoda</taxon>
        <taxon>Chelicerata</taxon>
        <taxon>Arachnida</taxon>
        <taxon>Araneae</taxon>
        <taxon>Araneomorphae</taxon>
        <taxon>Entelegynae</taxon>
        <taxon>Araneoidea</taxon>
        <taxon>Nephilidae</taxon>
        <taxon>Trichonephila</taxon>
    </lineage>
</organism>
<keyword evidence="2" id="KW-1185">Reference proteome</keyword>
<sequence length="77" mass="9096">MIITYTKMLENYDQVNDNIMEVLNKSLADTSRKKEEMMMTLPLVYFKRFVRSTSLTSVKEKTDTKITSSKIEETCFR</sequence>
<comment type="caution">
    <text evidence="1">The sequence shown here is derived from an EMBL/GenBank/DDBJ whole genome shotgun (WGS) entry which is preliminary data.</text>
</comment>
<accession>A0A8X6FJA6</accession>
<dbReference type="AlphaFoldDB" id="A0A8X6FJA6"/>
<dbReference type="Proteomes" id="UP000887116">
    <property type="component" value="Unassembled WGS sequence"/>
</dbReference>
<protein>
    <submittedName>
        <fullName evidence="1">Uncharacterized protein</fullName>
    </submittedName>
</protein>